<evidence type="ECO:0000313" key="1">
    <source>
        <dbReference type="EMBL" id="GIF06358.1"/>
    </source>
</evidence>
<evidence type="ECO:0000313" key="2">
    <source>
        <dbReference type="Proteomes" id="UP000629619"/>
    </source>
</evidence>
<keyword evidence="2" id="KW-1185">Reference proteome</keyword>
<name>A0A919N8D0_9ACTN</name>
<gene>
    <name evidence="1" type="ORF">Asi03nite_38960</name>
</gene>
<dbReference type="EMBL" id="BOMW01000035">
    <property type="protein sequence ID" value="GIF06358.1"/>
    <property type="molecule type" value="Genomic_DNA"/>
</dbReference>
<reference evidence="1" key="1">
    <citation type="submission" date="2021-01" db="EMBL/GenBank/DDBJ databases">
        <title>Whole genome shotgun sequence of Actinoplanes siamensis NBRC 109076.</title>
        <authorList>
            <person name="Komaki H."/>
            <person name="Tamura T."/>
        </authorList>
    </citation>
    <scope>NUCLEOTIDE SEQUENCE</scope>
    <source>
        <strain evidence="1">NBRC 109076</strain>
    </source>
</reference>
<accession>A0A919N8D0</accession>
<organism evidence="1 2">
    <name type="scientific">Actinoplanes siamensis</name>
    <dbReference type="NCBI Taxonomy" id="1223317"/>
    <lineage>
        <taxon>Bacteria</taxon>
        <taxon>Bacillati</taxon>
        <taxon>Actinomycetota</taxon>
        <taxon>Actinomycetes</taxon>
        <taxon>Micromonosporales</taxon>
        <taxon>Micromonosporaceae</taxon>
        <taxon>Actinoplanes</taxon>
    </lineage>
</organism>
<comment type="caution">
    <text evidence="1">The sequence shown here is derived from an EMBL/GenBank/DDBJ whole genome shotgun (WGS) entry which is preliminary data.</text>
</comment>
<proteinExistence type="predicted"/>
<sequence length="99" mass="10833">MEKQHAAHGVHRPTWPDATCGTCDADWPCDPAVDALVADHGTGLPLSAALWRAFDEVARMLPGASFADLRWRCFGRPLAHVEAQLDEPLSCDHWSEVTA</sequence>
<protein>
    <submittedName>
        <fullName evidence="1">Uncharacterized protein</fullName>
    </submittedName>
</protein>
<dbReference type="Proteomes" id="UP000629619">
    <property type="component" value="Unassembled WGS sequence"/>
</dbReference>
<dbReference type="RefSeq" id="WP_203681578.1">
    <property type="nucleotide sequence ID" value="NZ_BOMW01000035.1"/>
</dbReference>
<dbReference type="AlphaFoldDB" id="A0A919N8D0"/>